<dbReference type="Proteomes" id="UP001165074">
    <property type="component" value="Unassembled WGS sequence"/>
</dbReference>
<keyword evidence="1" id="KW-0418">Kinase</keyword>
<protein>
    <submittedName>
        <fullName evidence="4">Anti-sigma regulatory factor</fullName>
    </submittedName>
</protein>
<feature type="domain" description="Histidine kinase/HSP90-like ATPase" evidence="2">
    <location>
        <begin position="215"/>
        <end position="326"/>
    </location>
</feature>
<dbReference type="Pfam" id="PF14417">
    <property type="entry name" value="MEDS"/>
    <property type="match status" value="1"/>
</dbReference>
<dbReference type="InterPro" id="IPR025847">
    <property type="entry name" value="MEDS_domain"/>
</dbReference>
<accession>A0A9W6S198</accession>
<evidence type="ECO:0000259" key="2">
    <source>
        <dbReference type="Pfam" id="PF13581"/>
    </source>
</evidence>
<dbReference type="InterPro" id="IPR036890">
    <property type="entry name" value="HATPase_C_sf"/>
</dbReference>
<evidence type="ECO:0000256" key="1">
    <source>
        <dbReference type="ARBA" id="ARBA00022527"/>
    </source>
</evidence>
<sequence length="330" mass="34844">MSVDAPGAATGKSGESFRHPALFYRGRQEYLATTVPFVTGGLAAGEPVAVAVPRPNLELLREALGRELGGDLKRVELLDMAQVGRNPGRIIPGVLRAFADRHPHGRVRIIGEPIWAGRTGEEYPACLQHEALINLAFAGRPVSILCPYDAAALDPRVLADAAATHPVLVDRAAERVSRGFAPRRAIAAGNVPLPDPFGDSGRERGTEGVATVRFDHTTLTPVRALAVREAAAGGLDPDRALDVELAVNELAANSLAHGGGSGTLRVWIADGRLVCEIRDGGQITDPLAGRRPVDPATPGGRGLLLVNQLADLVRTHSVPGATTIRAYFRL</sequence>
<dbReference type="NCBIfam" id="NF041045">
    <property type="entry name" value="RsbA_anti_sig"/>
    <property type="match status" value="1"/>
</dbReference>
<dbReference type="RefSeq" id="WP_285572348.1">
    <property type="nucleotide sequence ID" value="NZ_BSTK01000004.1"/>
</dbReference>
<dbReference type="PANTHER" id="PTHR35526:SF3">
    <property type="entry name" value="ANTI-SIGMA-F FACTOR RSBW"/>
    <property type="match status" value="1"/>
</dbReference>
<name>A0A9W6S198_9ACTN</name>
<keyword evidence="1" id="KW-0808">Transferase</keyword>
<dbReference type="Gene3D" id="3.30.565.10">
    <property type="entry name" value="Histidine kinase-like ATPase, C-terminal domain"/>
    <property type="match status" value="1"/>
</dbReference>
<keyword evidence="5" id="KW-1185">Reference proteome</keyword>
<dbReference type="InterPro" id="IPR050267">
    <property type="entry name" value="Anti-sigma-factor_SerPK"/>
</dbReference>
<evidence type="ECO:0000313" key="5">
    <source>
        <dbReference type="Proteomes" id="UP001165074"/>
    </source>
</evidence>
<proteinExistence type="predicted"/>
<comment type="caution">
    <text evidence="4">The sequence shown here is derived from an EMBL/GenBank/DDBJ whole genome shotgun (WGS) entry which is preliminary data.</text>
</comment>
<reference evidence="4" key="1">
    <citation type="submission" date="2023-03" db="EMBL/GenBank/DDBJ databases">
        <title>Actinoallomurus iriomotensis NBRC 103684.</title>
        <authorList>
            <person name="Ichikawa N."/>
            <person name="Sato H."/>
            <person name="Tonouchi N."/>
        </authorList>
    </citation>
    <scope>NUCLEOTIDE SEQUENCE</scope>
    <source>
        <strain evidence="4">NBRC 103684</strain>
    </source>
</reference>
<dbReference type="InterPro" id="IPR047718">
    <property type="entry name" value="RsbA-like_anti_sig"/>
</dbReference>
<dbReference type="SUPFAM" id="SSF55874">
    <property type="entry name" value="ATPase domain of HSP90 chaperone/DNA topoisomerase II/histidine kinase"/>
    <property type="match status" value="1"/>
</dbReference>
<dbReference type="EMBL" id="BSTK01000004">
    <property type="protein sequence ID" value="GLY85441.1"/>
    <property type="molecule type" value="Genomic_DNA"/>
</dbReference>
<evidence type="ECO:0000259" key="3">
    <source>
        <dbReference type="Pfam" id="PF14417"/>
    </source>
</evidence>
<dbReference type="InterPro" id="IPR003594">
    <property type="entry name" value="HATPase_dom"/>
</dbReference>
<dbReference type="GO" id="GO:0004674">
    <property type="term" value="F:protein serine/threonine kinase activity"/>
    <property type="evidence" value="ECO:0007669"/>
    <property type="project" value="UniProtKB-KW"/>
</dbReference>
<organism evidence="4 5">
    <name type="scientific">Actinoallomurus iriomotensis</name>
    <dbReference type="NCBI Taxonomy" id="478107"/>
    <lineage>
        <taxon>Bacteria</taxon>
        <taxon>Bacillati</taxon>
        <taxon>Actinomycetota</taxon>
        <taxon>Actinomycetes</taxon>
        <taxon>Streptosporangiales</taxon>
        <taxon>Thermomonosporaceae</taxon>
        <taxon>Actinoallomurus</taxon>
    </lineage>
</organism>
<keyword evidence="1" id="KW-0723">Serine/threonine-protein kinase</keyword>
<dbReference type="PANTHER" id="PTHR35526">
    <property type="entry name" value="ANTI-SIGMA-F FACTOR RSBW-RELATED"/>
    <property type="match status" value="1"/>
</dbReference>
<evidence type="ECO:0000313" key="4">
    <source>
        <dbReference type="EMBL" id="GLY85441.1"/>
    </source>
</evidence>
<dbReference type="Pfam" id="PF13581">
    <property type="entry name" value="HATPase_c_2"/>
    <property type="match status" value="1"/>
</dbReference>
<dbReference type="CDD" id="cd16936">
    <property type="entry name" value="HATPase_RsbW-like"/>
    <property type="match status" value="1"/>
</dbReference>
<gene>
    <name evidence="4" type="ORF">Airi02_033700</name>
</gene>
<dbReference type="AlphaFoldDB" id="A0A9W6S198"/>
<feature type="domain" description="MEDS" evidence="3">
    <location>
        <begin position="18"/>
        <end position="166"/>
    </location>
</feature>